<dbReference type="SUPFAM" id="SSF54593">
    <property type="entry name" value="Glyoxalase/Bleomycin resistance protein/Dihydroxybiphenyl dioxygenase"/>
    <property type="match status" value="2"/>
</dbReference>
<evidence type="ECO:0000313" key="2">
    <source>
        <dbReference type="EMBL" id="KAB7514865.1"/>
    </source>
</evidence>
<dbReference type="AlphaFoldDB" id="A0A5N5U8B6"/>
<proteinExistence type="predicted"/>
<dbReference type="EMBL" id="QKKZ01000002">
    <property type="protein sequence ID" value="KAB7514865.1"/>
    <property type="molecule type" value="Genomic_DNA"/>
</dbReference>
<accession>A0A5N5U8B6</accession>
<evidence type="ECO:0000313" key="3">
    <source>
        <dbReference type="Proteomes" id="UP000326865"/>
    </source>
</evidence>
<dbReference type="PANTHER" id="PTHR46036:SF5">
    <property type="entry name" value="LACTOYLGLUTATHIONE LYASE"/>
    <property type="match status" value="1"/>
</dbReference>
<dbReference type="Proteomes" id="UP000326865">
    <property type="component" value="Unassembled WGS sequence"/>
</dbReference>
<dbReference type="GO" id="GO:0004462">
    <property type="term" value="F:lactoylglutathione lyase activity"/>
    <property type="evidence" value="ECO:0007669"/>
    <property type="project" value="TreeGrafter"/>
</dbReference>
<reference evidence="2 3" key="1">
    <citation type="submission" date="2019-10" db="EMBL/GenBank/DDBJ databases">
        <title>Unraveling microbial dark matter from salterns through culturing: the case of the genus Halosegnis.</title>
        <authorList>
            <person name="Duran-Viseras A."/>
            <person name="Andrei A.-S."/>
            <person name="Vera-Gargallo B."/>
            <person name="Ghai R."/>
            <person name="Sanchez-Porro C."/>
            <person name="Ventosa A."/>
        </authorList>
    </citation>
    <scope>NUCLEOTIDE SEQUENCE [LARGE SCALE GENOMIC DNA]</scope>
    <source>
        <strain evidence="2 3">F18-79</strain>
    </source>
</reference>
<evidence type="ECO:0000259" key="1">
    <source>
        <dbReference type="PROSITE" id="PS51819"/>
    </source>
</evidence>
<dbReference type="InterPro" id="IPR029068">
    <property type="entry name" value="Glyas_Bleomycin-R_OHBP_Dase"/>
</dbReference>
<keyword evidence="3" id="KW-1185">Reference proteome</keyword>
<dbReference type="RefSeq" id="WP_152134018.1">
    <property type="nucleotide sequence ID" value="NZ_QKKZ01000002.1"/>
</dbReference>
<protein>
    <submittedName>
        <fullName evidence="2">Glyoxalase</fullName>
    </submittedName>
</protein>
<name>A0A5N5U8B6_9EURY</name>
<dbReference type="PANTHER" id="PTHR46036">
    <property type="entry name" value="LACTOYLGLUTATHIONE LYASE"/>
    <property type="match status" value="1"/>
</dbReference>
<feature type="domain" description="VOC" evidence="1">
    <location>
        <begin position="4"/>
        <end position="126"/>
    </location>
</feature>
<organism evidence="2 3">
    <name type="scientific">Halosegnis rubeus</name>
    <dbReference type="NCBI Taxonomy" id="2212850"/>
    <lineage>
        <taxon>Archaea</taxon>
        <taxon>Methanobacteriati</taxon>
        <taxon>Methanobacteriota</taxon>
        <taxon>Stenosarchaea group</taxon>
        <taxon>Halobacteria</taxon>
        <taxon>Halobacteriales</taxon>
        <taxon>Natronomonadaceae</taxon>
        <taxon>Halosegnis</taxon>
    </lineage>
</organism>
<gene>
    <name evidence="2" type="ORF">DM867_07085</name>
</gene>
<dbReference type="Gene3D" id="3.10.180.10">
    <property type="entry name" value="2,3-Dihydroxybiphenyl 1,2-Dioxygenase, domain 1"/>
    <property type="match status" value="2"/>
</dbReference>
<feature type="domain" description="VOC" evidence="1">
    <location>
        <begin position="133"/>
        <end position="253"/>
    </location>
</feature>
<comment type="caution">
    <text evidence="2">The sequence shown here is derived from an EMBL/GenBank/DDBJ whole genome shotgun (WGS) entry which is preliminary data.</text>
</comment>
<dbReference type="PROSITE" id="PS51819">
    <property type="entry name" value="VOC"/>
    <property type="match status" value="2"/>
</dbReference>
<sequence>MDAPLDHVMMRVADLETSLDWYQTHLNYEEKGRWEADTFTNVYLGPEDAHETGAVLELTSNHDSEPDEMGDGWGHIAVRVPEDELQQRYDELMDGGVEDYRDPESCGNRYAFVTDPDGHEIEIVKRDFGPLYSLDHTMIRVEDVTRAIGYWSRVFEYELSGRWEADTFANYFLRPSDAPQEAMSVELTYNYDGRTYTLGDAWGHLAVQVDDLAGAWDELTTRESAADRSPEECDNLYAFTADDEGHQIELLEEHVTK</sequence>
<dbReference type="InterPro" id="IPR004360">
    <property type="entry name" value="Glyas_Fos-R_dOase_dom"/>
</dbReference>
<dbReference type="InterPro" id="IPR037523">
    <property type="entry name" value="VOC_core"/>
</dbReference>
<dbReference type="GO" id="GO:0005737">
    <property type="term" value="C:cytoplasm"/>
    <property type="evidence" value="ECO:0007669"/>
    <property type="project" value="TreeGrafter"/>
</dbReference>
<dbReference type="Pfam" id="PF00903">
    <property type="entry name" value="Glyoxalase"/>
    <property type="match status" value="2"/>
</dbReference>
<dbReference type="GO" id="GO:0019243">
    <property type="term" value="P:methylglyoxal catabolic process to D-lactate via S-lactoyl-glutathione"/>
    <property type="evidence" value="ECO:0007669"/>
    <property type="project" value="TreeGrafter"/>
</dbReference>